<name>A0A2T5JEN9_9SPHI</name>
<dbReference type="EMBL" id="QAOQ01000001">
    <property type="protein sequence ID" value="PTR00910.1"/>
    <property type="molecule type" value="Genomic_DNA"/>
</dbReference>
<evidence type="ECO:0000256" key="1">
    <source>
        <dbReference type="SAM" id="SignalP"/>
    </source>
</evidence>
<reference evidence="2 3" key="1">
    <citation type="submission" date="2018-04" db="EMBL/GenBank/DDBJ databases">
        <title>Genomic Encyclopedia of Archaeal and Bacterial Type Strains, Phase II (KMG-II): from individual species to whole genera.</title>
        <authorList>
            <person name="Goeker M."/>
        </authorList>
    </citation>
    <scope>NUCLEOTIDE SEQUENCE [LARGE SCALE GENOMIC DNA]</scope>
    <source>
        <strain evidence="2 3">DSM 26809</strain>
    </source>
</reference>
<evidence type="ECO:0000313" key="2">
    <source>
        <dbReference type="EMBL" id="PTR00910.1"/>
    </source>
</evidence>
<dbReference type="Proteomes" id="UP000244168">
    <property type="component" value="Unassembled WGS sequence"/>
</dbReference>
<feature type="signal peptide" evidence="1">
    <location>
        <begin position="1"/>
        <end position="19"/>
    </location>
</feature>
<protein>
    <submittedName>
        <fullName evidence="2">Uncharacterized protein</fullName>
    </submittedName>
</protein>
<dbReference type="OrthoDB" id="623250at2"/>
<evidence type="ECO:0000313" key="3">
    <source>
        <dbReference type="Proteomes" id="UP000244168"/>
    </source>
</evidence>
<comment type="caution">
    <text evidence="2">The sequence shown here is derived from an EMBL/GenBank/DDBJ whole genome shotgun (WGS) entry which is preliminary data.</text>
</comment>
<dbReference type="AlphaFoldDB" id="A0A2T5JEN9"/>
<keyword evidence="3" id="KW-1185">Reference proteome</keyword>
<dbReference type="RefSeq" id="WP_146166438.1">
    <property type="nucleotide sequence ID" value="NZ_CP160205.1"/>
</dbReference>
<organism evidence="2 3">
    <name type="scientific">Mucilaginibacter yixingensis</name>
    <dbReference type="NCBI Taxonomy" id="1295612"/>
    <lineage>
        <taxon>Bacteria</taxon>
        <taxon>Pseudomonadati</taxon>
        <taxon>Bacteroidota</taxon>
        <taxon>Sphingobacteriia</taxon>
        <taxon>Sphingobacteriales</taxon>
        <taxon>Sphingobacteriaceae</taxon>
        <taxon>Mucilaginibacter</taxon>
    </lineage>
</organism>
<keyword evidence="1" id="KW-0732">Signal</keyword>
<feature type="chain" id="PRO_5015713025" evidence="1">
    <location>
        <begin position="20"/>
        <end position="381"/>
    </location>
</feature>
<gene>
    <name evidence="2" type="ORF">C8P68_101139</name>
</gene>
<accession>A0A2T5JEN9</accession>
<sequence>MRKILTLLIVLTFSGMALAQSTSQTLNKLAVPQSPAFSITDITPGLAQVPGTPKAFALGVAQSVQQSGSLFPNNFSAQFAPVWWIAPNGLNVYDFLGINKNTHKDNPWGGIKYTMLSVAFINKDLIPDNATTTQKVYALGLHTNLFRIYRKHSRDTTRAQYLVKRLKDWHDAVQTEFDNDALLIAQLSRYQFKHPEDTAAASKMISKLGESRSTDIMKQINDAIAEKPLFNWDIAGAVAVYGVDDETVKTGRTAVWTQLSTYIPLGNISNGNYFTLSAMGRYLADNFEKNDKGVIGLVNNKDIGANAGFEFNRLSISVESLYRFASQLGGTENRTVGVLNVRVSDNLIVSGSFGKDFAGPNKLISVFGINLGLGKEKVTLP</sequence>
<proteinExistence type="predicted"/>